<dbReference type="InterPro" id="IPR001938">
    <property type="entry name" value="Thaumatin"/>
</dbReference>
<dbReference type="AlphaFoldDB" id="A0A5S9X111"/>
<dbReference type="Pfam" id="PF00314">
    <property type="entry name" value="Thaumatin"/>
    <property type="match status" value="1"/>
</dbReference>
<evidence type="ECO:0000313" key="5">
    <source>
        <dbReference type="Proteomes" id="UP000434276"/>
    </source>
</evidence>
<dbReference type="EMBL" id="CACSHJ010000088">
    <property type="protein sequence ID" value="CAA0371113.1"/>
    <property type="molecule type" value="Genomic_DNA"/>
</dbReference>
<reference evidence="2 5" key="1">
    <citation type="submission" date="2019-12" db="EMBL/GenBank/DDBJ databases">
        <authorList>
            <person name="Jiao W.-B."/>
            <person name="Schneeberger K."/>
        </authorList>
    </citation>
    <scope>NUCLEOTIDE SEQUENCE [LARGE SCALE GENOMIC DNA]</scope>
    <source>
        <strain evidence="4">cv. An-1</strain>
        <strain evidence="5">cv. C24</strain>
    </source>
</reference>
<dbReference type="InterPro" id="IPR037176">
    <property type="entry name" value="Osmotin/thaumatin-like_sf"/>
</dbReference>
<name>A0A5S9X111_ARATH</name>
<evidence type="ECO:0000313" key="2">
    <source>
        <dbReference type="EMBL" id="CAA0371113.1"/>
    </source>
</evidence>
<dbReference type="PROSITE" id="PS51367">
    <property type="entry name" value="THAUMATIN_2"/>
    <property type="match status" value="1"/>
</dbReference>
<dbReference type="Proteomes" id="UP000426265">
    <property type="component" value="Unassembled WGS sequence"/>
</dbReference>
<dbReference type="SUPFAM" id="SSF49870">
    <property type="entry name" value="Osmotin, thaumatin-like protein"/>
    <property type="match status" value="1"/>
</dbReference>
<evidence type="ECO:0000313" key="3">
    <source>
        <dbReference type="EMBL" id="VYS53408.1"/>
    </source>
</evidence>
<dbReference type="ExpressionAtlas" id="A0A5S9X111">
    <property type="expression patterns" value="baseline and differential"/>
</dbReference>
<organism evidence="2 5">
    <name type="scientific">Arabidopsis thaliana</name>
    <name type="common">Mouse-ear cress</name>
    <dbReference type="NCBI Taxonomy" id="3702"/>
    <lineage>
        <taxon>Eukaryota</taxon>
        <taxon>Viridiplantae</taxon>
        <taxon>Streptophyta</taxon>
        <taxon>Embryophyta</taxon>
        <taxon>Tracheophyta</taxon>
        <taxon>Spermatophyta</taxon>
        <taxon>Magnoliopsida</taxon>
        <taxon>eudicotyledons</taxon>
        <taxon>Gunneridae</taxon>
        <taxon>Pentapetalae</taxon>
        <taxon>rosids</taxon>
        <taxon>malvids</taxon>
        <taxon>Brassicales</taxon>
        <taxon>Brassicaceae</taxon>
        <taxon>Camelineae</taxon>
        <taxon>Arabidopsis</taxon>
    </lineage>
</organism>
<dbReference type="PANTHER" id="PTHR31048">
    <property type="entry name" value="OS03G0233200 PROTEIN"/>
    <property type="match status" value="1"/>
</dbReference>
<feature type="disulfide bond" evidence="1">
    <location>
        <begin position="82"/>
        <end position="92"/>
    </location>
</feature>
<evidence type="ECO:0000313" key="4">
    <source>
        <dbReference type="Proteomes" id="UP000426265"/>
    </source>
</evidence>
<dbReference type="EMBL" id="CACRSJ010000105">
    <property type="protein sequence ID" value="VYS53408.1"/>
    <property type="molecule type" value="Genomic_DNA"/>
</dbReference>
<dbReference type="Gene3D" id="2.60.110.10">
    <property type="entry name" value="Thaumatin"/>
    <property type="match status" value="1"/>
</dbReference>
<dbReference type="PIRSF" id="PIRSF002703">
    <property type="entry name" value="Thaumatin"/>
    <property type="match status" value="1"/>
</dbReference>
<proteinExistence type="predicted"/>
<gene>
    <name evidence="3" type="ORF">AN1_LOCUS8869</name>
    <name evidence="2" type="ORF">C24_LOCUS8719</name>
</gene>
<evidence type="ECO:0008006" key="6">
    <source>
        <dbReference type="Google" id="ProtNLM"/>
    </source>
</evidence>
<sequence>MAIFSKLHLLFFSFIIATCTISIVSGTVFTLSNRCNFTVWPGILTANRTLLRGGGFALASGSSVNLTVSPGWSGRIWGRTGCNFNASGSRKCKNAPVQEEHHQPH</sequence>
<dbReference type="SMART" id="SM00205">
    <property type="entry name" value="THN"/>
    <property type="match status" value="1"/>
</dbReference>
<dbReference type="OrthoDB" id="430315at2759"/>
<keyword evidence="1" id="KW-1015">Disulfide bond</keyword>
<protein>
    <recommendedName>
        <fullName evidence="6">Thaumatin-like protein</fullName>
    </recommendedName>
</protein>
<dbReference type="PRINTS" id="PR00347">
    <property type="entry name" value="THAUMATIN"/>
</dbReference>
<accession>A0A654EXG4</accession>
<accession>A0A5S9X111</accession>
<dbReference type="Proteomes" id="UP000434276">
    <property type="component" value="Unassembled WGS sequence"/>
</dbReference>
<evidence type="ECO:0000256" key="1">
    <source>
        <dbReference type="PIRSR" id="PIRSR002703-1"/>
    </source>
</evidence>